<dbReference type="Proteomes" id="UP000264006">
    <property type="component" value="Chromosome"/>
</dbReference>
<evidence type="ECO:0000256" key="4">
    <source>
        <dbReference type="ARBA" id="ARBA00022989"/>
    </source>
</evidence>
<evidence type="ECO:0000313" key="8">
    <source>
        <dbReference type="EMBL" id="AXV09679.1"/>
    </source>
</evidence>
<reference evidence="8 9" key="1">
    <citation type="submission" date="2018-09" db="EMBL/GenBank/DDBJ databases">
        <title>Complete genome sequence of Euzebya sp. DY32-46 isolated from seawater of Pacific Ocean.</title>
        <authorList>
            <person name="Xu L."/>
            <person name="Wu Y.-H."/>
            <person name="Xu X.-W."/>
        </authorList>
    </citation>
    <scope>NUCLEOTIDE SEQUENCE [LARGE SCALE GENOMIC DNA]</scope>
    <source>
        <strain evidence="8 9">DY32-46</strain>
    </source>
</reference>
<keyword evidence="2" id="KW-1003">Cell membrane</keyword>
<feature type="transmembrane region" description="Helical" evidence="6">
    <location>
        <begin position="554"/>
        <end position="575"/>
    </location>
</feature>
<feature type="transmembrane region" description="Helical" evidence="6">
    <location>
        <begin position="298"/>
        <end position="325"/>
    </location>
</feature>
<accession>A0A346Y5D2</accession>
<evidence type="ECO:0000256" key="3">
    <source>
        <dbReference type="ARBA" id="ARBA00022692"/>
    </source>
</evidence>
<keyword evidence="4 6" id="KW-1133">Transmembrane helix</keyword>
<evidence type="ECO:0000256" key="2">
    <source>
        <dbReference type="ARBA" id="ARBA00022475"/>
    </source>
</evidence>
<dbReference type="InterPro" id="IPR004869">
    <property type="entry name" value="MMPL_dom"/>
</dbReference>
<evidence type="ECO:0000256" key="5">
    <source>
        <dbReference type="ARBA" id="ARBA00023136"/>
    </source>
</evidence>
<dbReference type="PANTHER" id="PTHR33406:SF13">
    <property type="entry name" value="MEMBRANE PROTEIN YDFJ"/>
    <property type="match status" value="1"/>
</dbReference>
<dbReference type="InterPro" id="IPR000731">
    <property type="entry name" value="SSD"/>
</dbReference>
<evidence type="ECO:0000313" key="9">
    <source>
        <dbReference type="Proteomes" id="UP000264006"/>
    </source>
</evidence>
<sequence>MSSLLYRIGLLTSRRRGATLLLWLIGLVGLVGTVQTVGGEFVDVVTIPGTESQAAVDFVDERFPEFPASTATVVVAAEEGESVTSLQPEVEALAEQIGSVEGVVGVADPFGPGSVSAAGDAIRFNVAFDDVARLVPEATFEEVQATVGGVSLPGATAALGGEVAFALSEQEPAGLSEVIGLLVAVVVLTITFGQLRAMGLTLASALVGVFVAIGALTVVAGVTEVPSISMTLSLMIGLAVGIDYALFIVSRHREQVLTGMEVHESIGRALGTAGGAVVFAGATVVIAMAGLLVVGIPFIGLMGLSVIVAVIVAVITSVTLLPALLGFAGDRIVRVTLPGLRNRRAAAGRSSLGTRWVRAVARHPVVGLLAALVVVGMLSAPLFSMETAMPTASTAPEDTDVRQSYDLIAERFGDGFNAPLLVVIDHEGTDRGLSAATLADITAAVHGLDGIVGVAPPVSNLEGDASIISVIPEGGPADRDTVDLLDVLRHDVLDDIDAAAGTTTYVAGPTSVAIDMDDRLGSRLPLLVAFVIGLTFVVLVIAFRSVLVPLKAAVGILLSISAALGVVVAVFQWGWGAELLGIEAATPILSFLPILAFAILFGLSMDYEVFILSRIREDYMRTGDAHESVIRGVGVTARVITAAAAVMISVFGSFVFADSQPVRMIGLALASAVLIDATLVRLVLVPSTMVLFDRANWYLPAWLDRILPHVDIEGERLLGRLEGTDHSPADVVTGRELPSAAG</sequence>
<protein>
    <submittedName>
        <fullName evidence="8">Integral membrane protein</fullName>
    </submittedName>
</protein>
<dbReference type="Pfam" id="PF03176">
    <property type="entry name" value="MMPL"/>
    <property type="match status" value="2"/>
</dbReference>
<dbReference type="GO" id="GO:0005886">
    <property type="term" value="C:plasma membrane"/>
    <property type="evidence" value="ECO:0007669"/>
    <property type="project" value="UniProtKB-SubCell"/>
</dbReference>
<proteinExistence type="predicted"/>
<keyword evidence="5 6" id="KW-0472">Membrane</keyword>
<gene>
    <name evidence="8" type="ORF">DVS28_a5022</name>
</gene>
<dbReference type="AlphaFoldDB" id="A0A346Y5D2"/>
<dbReference type="KEGG" id="euz:DVS28_a5022"/>
<dbReference type="Gene3D" id="1.20.1640.10">
    <property type="entry name" value="Multidrug efflux transporter AcrB transmembrane domain"/>
    <property type="match status" value="2"/>
</dbReference>
<feature type="transmembrane region" description="Helical" evidence="6">
    <location>
        <begin position="662"/>
        <end position="684"/>
    </location>
</feature>
<evidence type="ECO:0000256" key="6">
    <source>
        <dbReference type="SAM" id="Phobius"/>
    </source>
</evidence>
<keyword evidence="9" id="KW-1185">Reference proteome</keyword>
<feature type="transmembrane region" description="Helical" evidence="6">
    <location>
        <begin position="365"/>
        <end position="383"/>
    </location>
</feature>
<name>A0A346Y5D2_9ACTN</name>
<feature type="transmembrane region" description="Helical" evidence="6">
    <location>
        <begin position="200"/>
        <end position="222"/>
    </location>
</feature>
<dbReference type="RefSeq" id="WP_114593818.1">
    <property type="nucleotide sequence ID" value="NZ_CP031165.1"/>
</dbReference>
<evidence type="ECO:0000256" key="1">
    <source>
        <dbReference type="ARBA" id="ARBA00004651"/>
    </source>
</evidence>
<feature type="transmembrane region" description="Helical" evidence="6">
    <location>
        <begin position="587"/>
        <end position="612"/>
    </location>
</feature>
<evidence type="ECO:0000259" key="7">
    <source>
        <dbReference type="PROSITE" id="PS50156"/>
    </source>
</evidence>
<dbReference type="EMBL" id="CP031165">
    <property type="protein sequence ID" value="AXV09679.1"/>
    <property type="molecule type" value="Genomic_DNA"/>
</dbReference>
<dbReference type="SUPFAM" id="SSF82866">
    <property type="entry name" value="Multidrug efflux transporter AcrB transmembrane domain"/>
    <property type="match status" value="2"/>
</dbReference>
<comment type="subcellular location">
    <subcellularLocation>
        <location evidence="1">Cell membrane</location>
        <topology evidence="1">Multi-pass membrane protein</topology>
    </subcellularLocation>
</comment>
<dbReference type="OrthoDB" id="3445880at2"/>
<feature type="transmembrane region" description="Helical" evidence="6">
    <location>
        <begin position="526"/>
        <end position="547"/>
    </location>
</feature>
<feature type="transmembrane region" description="Helical" evidence="6">
    <location>
        <begin position="228"/>
        <end position="249"/>
    </location>
</feature>
<dbReference type="InterPro" id="IPR050545">
    <property type="entry name" value="Mycobact_MmpL"/>
</dbReference>
<keyword evidence="3 6" id="KW-0812">Transmembrane</keyword>
<dbReference type="PANTHER" id="PTHR33406">
    <property type="entry name" value="MEMBRANE PROTEIN MJ1562-RELATED"/>
    <property type="match status" value="1"/>
</dbReference>
<feature type="transmembrane region" description="Helical" evidence="6">
    <location>
        <begin position="173"/>
        <end position="193"/>
    </location>
</feature>
<dbReference type="PROSITE" id="PS50156">
    <property type="entry name" value="SSD"/>
    <property type="match status" value="1"/>
</dbReference>
<organism evidence="8 9">
    <name type="scientific">Euzebya pacifica</name>
    <dbReference type="NCBI Taxonomy" id="1608957"/>
    <lineage>
        <taxon>Bacteria</taxon>
        <taxon>Bacillati</taxon>
        <taxon>Actinomycetota</taxon>
        <taxon>Nitriliruptoria</taxon>
        <taxon>Euzebyales</taxon>
    </lineage>
</organism>
<feature type="transmembrane region" description="Helical" evidence="6">
    <location>
        <begin position="633"/>
        <end position="656"/>
    </location>
</feature>
<feature type="transmembrane region" description="Helical" evidence="6">
    <location>
        <begin position="270"/>
        <end position="292"/>
    </location>
</feature>
<feature type="domain" description="SSD" evidence="7">
    <location>
        <begin position="178"/>
        <end position="327"/>
    </location>
</feature>